<dbReference type="EMBL" id="CVRI01000010">
    <property type="protein sequence ID" value="CRK89008.1"/>
    <property type="molecule type" value="Genomic_DNA"/>
</dbReference>
<feature type="transmembrane region" description="Helical" evidence="5">
    <location>
        <begin position="37"/>
        <end position="55"/>
    </location>
</feature>
<dbReference type="InterPro" id="IPR005828">
    <property type="entry name" value="MFS_sugar_transport-like"/>
</dbReference>
<evidence type="ECO:0000313" key="6">
    <source>
        <dbReference type="EMBL" id="CRK89008.1"/>
    </source>
</evidence>
<evidence type="ECO:0000256" key="2">
    <source>
        <dbReference type="ARBA" id="ARBA00022692"/>
    </source>
</evidence>
<gene>
    <name evidence="6" type="ORF">CLUMA_CG002632</name>
</gene>
<evidence type="ECO:0000313" key="7">
    <source>
        <dbReference type="Proteomes" id="UP000183832"/>
    </source>
</evidence>
<feature type="transmembrane region" description="Helical" evidence="5">
    <location>
        <begin position="201"/>
        <end position="221"/>
    </location>
</feature>
<dbReference type="Pfam" id="PF00083">
    <property type="entry name" value="Sugar_tr"/>
    <property type="match status" value="1"/>
</dbReference>
<feature type="transmembrane region" description="Helical" evidence="5">
    <location>
        <begin position="378"/>
        <end position="397"/>
    </location>
</feature>
<dbReference type="GO" id="GO:0016020">
    <property type="term" value="C:membrane"/>
    <property type="evidence" value="ECO:0007669"/>
    <property type="project" value="UniProtKB-SubCell"/>
</dbReference>
<feature type="transmembrane region" description="Helical" evidence="5">
    <location>
        <begin position="227"/>
        <end position="247"/>
    </location>
</feature>
<keyword evidence="4 5" id="KW-0472">Membrane</keyword>
<organism evidence="6 7">
    <name type="scientific">Clunio marinus</name>
    <dbReference type="NCBI Taxonomy" id="568069"/>
    <lineage>
        <taxon>Eukaryota</taxon>
        <taxon>Metazoa</taxon>
        <taxon>Ecdysozoa</taxon>
        <taxon>Arthropoda</taxon>
        <taxon>Hexapoda</taxon>
        <taxon>Insecta</taxon>
        <taxon>Pterygota</taxon>
        <taxon>Neoptera</taxon>
        <taxon>Endopterygota</taxon>
        <taxon>Diptera</taxon>
        <taxon>Nematocera</taxon>
        <taxon>Chironomoidea</taxon>
        <taxon>Chironomidae</taxon>
        <taxon>Clunio</taxon>
    </lineage>
</organism>
<feature type="transmembrane region" description="Helical" evidence="5">
    <location>
        <begin position="467"/>
        <end position="486"/>
    </location>
</feature>
<sequence>MNLSDHESEDENEVIDEPFDLDELLPAIGEFGYYQKLLLWLICLPACIPCGFCAFNQIFMADSPEEYWCEVPELKNFTTAPHRKLLSIPLIEKNGEQVYDKCQRYAVDWNIILQNNDIDSLEPNESWPLRNCDKGWEYNKTDVQSSIVIDNGLPNFFLTARVFCVCLYTTPATTTMTNFFFFPSPYLILALELVGPNYRSFVTVMTCTFYTFGLMGLAVVTTFVHDWFVLSLVTSVPFLLYFFYILIMPESPRWLLAKGKLEEALKILETMAKVNGKEFPETFHSKLEERVLQEKNRKKKRIEQNIGALDLCKSPNMRMKTFLITLNWFANETVYLGLSYYGPSLGTNPPLSFFLSSLVELPSYALCWYVMDRFGRRWPMCLLMILGGISCVITVLLPENSETETLILYLISKSMICGSFLIIYPFAGELYPTQARGVGIGFSSYVGGLGLIIIPFITYLGKENLRLPLVIMGGVVIAGGFTGLRLPETLHNRLPQTLEEGEEFGKDWDINDCMRCAGEPELSLSGSYEDLARDEENQFELHQPMCFEGRRSDEKTPFKRPYRHTMRKLARQQSVMDTQKTGDLGAMQLTYWF</sequence>
<name>A0A1J1HLR9_9DIPT</name>
<keyword evidence="3 5" id="KW-1133">Transmembrane helix</keyword>
<keyword evidence="7" id="KW-1185">Reference proteome</keyword>
<feature type="transmembrane region" description="Helical" evidence="5">
    <location>
        <begin position="409"/>
        <end position="427"/>
    </location>
</feature>
<dbReference type="STRING" id="568069.A0A1J1HLR9"/>
<evidence type="ECO:0000256" key="5">
    <source>
        <dbReference type="SAM" id="Phobius"/>
    </source>
</evidence>
<keyword evidence="2 5" id="KW-0812">Transmembrane</keyword>
<reference evidence="6 7" key="1">
    <citation type="submission" date="2015-04" db="EMBL/GenBank/DDBJ databases">
        <authorList>
            <person name="Syromyatnikov M.Y."/>
            <person name="Popov V.N."/>
        </authorList>
    </citation>
    <scope>NUCLEOTIDE SEQUENCE [LARGE SCALE GENOMIC DNA]</scope>
</reference>
<comment type="subcellular location">
    <subcellularLocation>
        <location evidence="1">Membrane</location>
        <topology evidence="1">Multi-pass membrane protein</topology>
    </subcellularLocation>
</comment>
<dbReference type="PANTHER" id="PTHR24064">
    <property type="entry name" value="SOLUTE CARRIER FAMILY 22 MEMBER"/>
    <property type="match status" value="1"/>
</dbReference>
<proteinExistence type="predicted"/>
<evidence type="ECO:0000256" key="3">
    <source>
        <dbReference type="ARBA" id="ARBA00022989"/>
    </source>
</evidence>
<dbReference type="Gene3D" id="1.20.1250.20">
    <property type="entry name" value="MFS general substrate transporter like domains"/>
    <property type="match status" value="1"/>
</dbReference>
<dbReference type="GO" id="GO:0022857">
    <property type="term" value="F:transmembrane transporter activity"/>
    <property type="evidence" value="ECO:0007669"/>
    <property type="project" value="InterPro"/>
</dbReference>
<dbReference type="SUPFAM" id="SSF103473">
    <property type="entry name" value="MFS general substrate transporter"/>
    <property type="match status" value="1"/>
</dbReference>
<evidence type="ECO:0000256" key="4">
    <source>
        <dbReference type="ARBA" id="ARBA00023136"/>
    </source>
</evidence>
<accession>A0A1J1HLR9</accession>
<feature type="transmembrane region" description="Helical" evidence="5">
    <location>
        <begin position="439"/>
        <end position="461"/>
    </location>
</feature>
<protein>
    <submittedName>
        <fullName evidence="6">CLUMA_CG002632, isoform A</fullName>
    </submittedName>
</protein>
<dbReference type="OrthoDB" id="2544694at2759"/>
<evidence type="ECO:0000256" key="1">
    <source>
        <dbReference type="ARBA" id="ARBA00004141"/>
    </source>
</evidence>
<dbReference type="Proteomes" id="UP000183832">
    <property type="component" value="Unassembled WGS sequence"/>
</dbReference>
<dbReference type="AlphaFoldDB" id="A0A1J1HLR9"/>
<dbReference type="InterPro" id="IPR036259">
    <property type="entry name" value="MFS_trans_sf"/>
</dbReference>